<evidence type="ECO:0000313" key="3">
    <source>
        <dbReference type="EMBL" id="ABD04123.1"/>
    </source>
</evidence>
<sequence length="102" mass="12912">MKLYKWIFLYFLRLRPRKARISRYLRFHILVTRCSIGIRRNRNPFPLHIKMDFESQFFFSISLSFFFFRILFLFLYPCNRERVGKERLLFFIFPLKDRLSWK</sequence>
<feature type="transmembrane region" description="Helical" evidence="1">
    <location>
        <begin position="58"/>
        <end position="78"/>
    </location>
</feature>
<accession>Q2F6K3</accession>
<reference evidence="3" key="1">
    <citation type="submission" date="2005-11" db="EMBL/GenBank/DDBJ databases">
        <title>Chloroplast diversity and phylogeny in wild and cultivated rice (Oryza spp.).</title>
        <authorList>
            <person name="Chuayjaeng S."/>
            <person name="Paisooksantivatana Y."/>
            <person name="Vajrodaya S."/>
            <person name="Volkaert H.A."/>
        </authorList>
    </citation>
    <scope>NUCLEOTIDE SEQUENCE</scope>
    <source>
        <strain evidence="2">Seed accession IRRI 105082</strain>
        <strain evidence="3">Seed accession IRRI 105111</strain>
    </source>
</reference>
<keyword evidence="3" id="KW-0150">Chloroplast</keyword>
<keyword evidence="1" id="KW-1133">Transmembrane helix</keyword>
<geneLocation type="chloroplast" evidence="3"/>
<dbReference type="EMBL" id="KX556608">
    <property type="protein sequence ID" value="AOX23585.1"/>
    <property type="molecule type" value="Genomic_DNA"/>
</dbReference>
<evidence type="ECO:0000313" key="4">
    <source>
        <dbReference type="EMBL" id="AOX23585.1"/>
    </source>
</evidence>
<keyword evidence="1" id="KW-0472">Membrane</keyword>
<organism evidence="3">
    <name type="scientific">Oryza officinalis</name>
    <dbReference type="NCBI Taxonomy" id="4535"/>
    <lineage>
        <taxon>Eukaryota</taxon>
        <taxon>Viridiplantae</taxon>
        <taxon>Streptophyta</taxon>
        <taxon>Embryophyta</taxon>
        <taxon>Tracheophyta</taxon>
        <taxon>Spermatophyta</taxon>
        <taxon>Magnoliopsida</taxon>
        <taxon>Liliopsida</taxon>
        <taxon>Poales</taxon>
        <taxon>Poaceae</taxon>
        <taxon>BOP clade</taxon>
        <taxon>Oryzoideae</taxon>
        <taxon>Oryzeae</taxon>
        <taxon>Oryzinae</taxon>
        <taxon>Oryza</taxon>
    </lineage>
</organism>
<name>Q2F6K3_9ORYZ</name>
<keyword evidence="1" id="KW-0812">Transmembrane</keyword>
<dbReference type="EMBL" id="DQ289233">
    <property type="protein sequence ID" value="ABD04122.1"/>
    <property type="molecule type" value="Genomic_DNA"/>
</dbReference>
<evidence type="ECO:0000313" key="2">
    <source>
        <dbReference type="EMBL" id="ABD04122.1"/>
    </source>
</evidence>
<proteinExistence type="predicted"/>
<protein>
    <submittedName>
        <fullName evidence="3">ORF100</fullName>
    </submittedName>
</protein>
<reference evidence="4" key="2">
    <citation type="journal article" date="2016" name="Rice">
        <title>Population Dynamics Among six Major Groups of the Oryza rufipogon Species Complex, Wild Relative of Cultivated Asian Rice.</title>
        <authorList>
            <person name="Kim H."/>
            <person name="Jung J."/>
            <person name="Singh N."/>
            <person name="Greenberg A."/>
            <person name="Doyle J.J."/>
            <person name="Tyagi W."/>
            <person name="Chung J.W."/>
            <person name="Kimball J."/>
            <person name="Hamilton R.S."/>
            <person name="McCouch S.R."/>
        </authorList>
    </citation>
    <scope>NUCLEOTIDE SEQUENCE</scope>
    <source>
        <strain evidence="4">479</strain>
    </source>
</reference>
<dbReference type="GO" id="GO:0009536">
    <property type="term" value="C:plastid"/>
    <property type="evidence" value="ECO:0000305"/>
    <property type="project" value="Gramene"/>
</dbReference>
<dbReference type="EMBL" id="DQ289234">
    <property type="protein sequence ID" value="ABD04123.1"/>
    <property type="molecule type" value="Genomic_DNA"/>
</dbReference>
<dbReference type="AlphaFoldDB" id="Q2F6K3"/>
<keyword evidence="3" id="KW-0934">Plastid</keyword>
<evidence type="ECO:0000256" key="1">
    <source>
        <dbReference type="SAM" id="Phobius"/>
    </source>
</evidence>